<dbReference type="RefSeq" id="XP_008075363.1">
    <property type="nucleotide sequence ID" value="XM_008077172.1"/>
</dbReference>
<dbReference type="Proteomes" id="UP000011081">
    <property type="component" value="Unassembled WGS sequence"/>
</dbReference>
<dbReference type="InterPro" id="IPR036980">
    <property type="entry name" value="RNase_P/MRP_Rpp29_sf"/>
</dbReference>
<evidence type="ECO:0000313" key="1">
    <source>
        <dbReference type="EMBL" id="ELA46152.1"/>
    </source>
</evidence>
<evidence type="ECO:0000313" key="2">
    <source>
        <dbReference type="Proteomes" id="UP000011081"/>
    </source>
</evidence>
<dbReference type="GO" id="GO:0003723">
    <property type="term" value="F:RNA binding"/>
    <property type="evidence" value="ECO:0007669"/>
    <property type="project" value="InterPro"/>
</dbReference>
<dbReference type="InterPro" id="IPR023534">
    <property type="entry name" value="Rof/RNase_P-like"/>
</dbReference>
<dbReference type="GO" id="GO:0008033">
    <property type="term" value="P:tRNA processing"/>
    <property type="evidence" value="ECO:0007669"/>
    <property type="project" value="InterPro"/>
</dbReference>
<dbReference type="EMBL" id="GL877460">
    <property type="protein sequence ID" value="ELA46152.1"/>
    <property type="molecule type" value="Genomic_DNA"/>
</dbReference>
<name>L2GRY9_VAVCU</name>
<gene>
    <name evidence="1" type="ORF">VCUG_02354</name>
</gene>
<organism evidence="1 2">
    <name type="scientific">Vavraia culicis (isolate floridensis)</name>
    <name type="common">Microsporidian parasite</name>
    <dbReference type="NCBI Taxonomy" id="948595"/>
    <lineage>
        <taxon>Eukaryota</taxon>
        <taxon>Fungi</taxon>
        <taxon>Fungi incertae sedis</taxon>
        <taxon>Microsporidia</taxon>
        <taxon>Pleistophoridae</taxon>
        <taxon>Vavraia</taxon>
    </lineage>
</organism>
<protein>
    <submittedName>
        <fullName evidence="1">Uncharacterized protein</fullName>
    </submittedName>
</protein>
<reference evidence="2" key="1">
    <citation type="submission" date="2011-03" db="EMBL/GenBank/DDBJ databases">
        <title>The genome sequence of Vavraia culicis strain floridensis.</title>
        <authorList>
            <consortium name="The Broad Institute Genome Sequencing Platform"/>
            <person name="Cuomo C."/>
            <person name="Becnel J."/>
            <person name="Sanscrainte N."/>
            <person name="Young S.K."/>
            <person name="Zeng Q."/>
            <person name="Gargeya S."/>
            <person name="Fitzgerald M."/>
            <person name="Haas B."/>
            <person name="Abouelleil A."/>
            <person name="Alvarado L."/>
            <person name="Arachchi H.M."/>
            <person name="Berlin A."/>
            <person name="Chapman S.B."/>
            <person name="Gearin G."/>
            <person name="Goldberg J."/>
            <person name="Griggs A."/>
            <person name="Gujja S."/>
            <person name="Hansen M."/>
            <person name="Heiman D."/>
            <person name="Howarth C."/>
            <person name="Larimer J."/>
            <person name="Lui A."/>
            <person name="MacDonald P.J.P."/>
            <person name="McCowen C."/>
            <person name="Montmayeur A."/>
            <person name="Murphy C."/>
            <person name="Neiman D."/>
            <person name="Pearson M."/>
            <person name="Priest M."/>
            <person name="Roberts A."/>
            <person name="Saif S."/>
            <person name="Shea T."/>
            <person name="Sisk P."/>
            <person name="Stolte C."/>
            <person name="Sykes S."/>
            <person name="Wortman J."/>
            <person name="Nusbaum C."/>
            <person name="Birren B."/>
        </authorList>
    </citation>
    <scope>NUCLEOTIDE SEQUENCE [LARGE SCALE GENOMIC DNA]</scope>
    <source>
        <strain evidence="2">floridensis</strain>
    </source>
</reference>
<proteinExistence type="predicted"/>
<dbReference type="GO" id="GO:0030677">
    <property type="term" value="C:ribonuclease P complex"/>
    <property type="evidence" value="ECO:0007669"/>
    <property type="project" value="InterPro"/>
</dbReference>
<dbReference type="Gene3D" id="2.30.30.210">
    <property type="entry name" value="Ribonuclease P/MRP, subunit p29"/>
    <property type="match status" value="1"/>
</dbReference>
<dbReference type="GeneID" id="19880217"/>
<dbReference type="OrthoDB" id="10371486at2759"/>
<sequence>MKKFDAVAHYTAKLPKALSKSPVLHLTSKKPVSTKLTALKRRSINNHSIQALQNSFVRAMEHTANVTSALRVVDLTGARLRAGVLSGTVVGESRSALLMVCGGVCKIIGKKGRVFRFEWKGTNYFLVGDLMDSNRIAKK</sequence>
<dbReference type="AlphaFoldDB" id="L2GRY9"/>
<keyword evidence="2" id="KW-1185">Reference proteome</keyword>
<accession>L2GRY9</accession>
<dbReference type="VEuPathDB" id="MicrosporidiaDB:VCUG_02354"/>
<dbReference type="SUPFAM" id="SSF101744">
    <property type="entry name" value="Rof/RNase P subunit-like"/>
    <property type="match status" value="1"/>
</dbReference>
<dbReference type="InParanoid" id="L2GRY9"/>
<dbReference type="OMA" id="HYTAKLP"/>
<dbReference type="HOGENOM" id="CLU_1846639_0_0_1"/>